<name>I7M4C1_TETTS</name>
<keyword evidence="3" id="KW-1185">Reference proteome</keyword>
<dbReference type="EMBL" id="GG662299">
    <property type="protein sequence ID" value="EAS06198.1"/>
    <property type="molecule type" value="Genomic_DNA"/>
</dbReference>
<evidence type="ECO:0000313" key="3">
    <source>
        <dbReference type="Proteomes" id="UP000009168"/>
    </source>
</evidence>
<dbReference type="GeneID" id="7833152"/>
<proteinExistence type="predicted"/>
<evidence type="ECO:0000313" key="2">
    <source>
        <dbReference type="EMBL" id="EAS06198.1"/>
    </source>
</evidence>
<keyword evidence="2" id="KW-0472">Membrane</keyword>
<keyword evidence="2" id="KW-0812">Transmembrane</keyword>
<dbReference type="KEGG" id="tet:TTHERM_00326800"/>
<sequence>MKLIGIPIFLSVLLLLSASAYLVIHKNSSILINLESGFEYSSCLNIEIVQVGHAYPTYDLYALNICEKPKRFTLVYSFAGNPPKTFVSQCLEQNQKEDTPLIYQFSVVTKSSQEDC</sequence>
<dbReference type="InParanoid" id="I7M4C1"/>
<feature type="signal peptide" evidence="1">
    <location>
        <begin position="1"/>
        <end position="20"/>
    </location>
</feature>
<keyword evidence="1" id="KW-0732">Signal</keyword>
<gene>
    <name evidence="2" type="ORF">TTHERM_00326800</name>
</gene>
<dbReference type="AlphaFoldDB" id="I7M4C1"/>
<reference evidence="3" key="1">
    <citation type="journal article" date="2006" name="PLoS Biol.">
        <title>Macronuclear genome sequence of the ciliate Tetrahymena thermophila, a model eukaryote.</title>
        <authorList>
            <person name="Eisen J.A."/>
            <person name="Coyne R.S."/>
            <person name="Wu M."/>
            <person name="Wu D."/>
            <person name="Thiagarajan M."/>
            <person name="Wortman J.R."/>
            <person name="Badger J.H."/>
            <person name="Ren Q."/>
            <person name="Amedeo P."/>
            <person name="Jones K.M."/>
            <person name="Tallon L.J."/>
            <person name="Delcher A.L."/>
            <person name="Salzberg S.L."/>
            <person name="Silva J.C."/>
            <person name="Haas B.J."/>
            <person name="Majoros W.H."/>
            <person name="Farzad M."/>
            <person name="Carlton J.M."/>
            <person name="Smith R.K. Jr."/>
            <person name="Garg J."/>
            <person name="Pearlman R.E."/>
            <person name="Karrer K.M."/>
            <person name="Sun L."/>
            <person name="Manning G."/>
            <person name="Elde N.C."/>
            <person name="Turkewitz A.P."/>
            <person name="Asai D.J."/>
            <person name="Wilkes D.E."/>
            <person name="Wang Y."/>
            <person name="Cai H."/>
            <person name="Collins K."/>
            <person name="Stewart B.A."/>
            <person name="Lee S.R."/>
            <person name="Wilamowska K."/>
            <person name="Weinberg Z."/>
            <person name="Ruzzo W.L."/>
            <person name="Wloga D."/>
            <person name="Gaertig J."/>
            <person name="Frankel J."/>
            <person name="Tsao C.-C."/>
            <person name="Gorovsky M.A."/>
            <person name="Keeling P.J."/>
            <person name="Waller R.F."/>
            <person name="Patron N.J."/>
            <person name="Cherry J.M."/>
            <person name="Stover N.A."/>
            <person name="Krieger C.J."/>
            <person name="del Toro C."/>
            <person name="Ryder H.F."/>
            <person name="Williamson S.C."/>
            <person name="Barbeau R.A."/>
            <person name="Hamilton E.P."/>
            <person name="Orias E."/>
        </authorList>
    </citation>
    <scope>NUCLEOTIDE SEQUENCE [LARGE SCALE GENOMIC DNA]</scope>
    <source>
        <strain evidence="3">SB210</strain>
    </source>
</reference>
<evidence type="ECO:0000256" key="1">
    <source>
        <dbReference type="SAM" id="SignalP"/>
    </source>
</evidence>
<protein>
    <submittedName>
        <fullName evidence="2">Transmembrane protein, putative</fullName>
    </submittedName>
</protein>
<accession>I7M4C1</accession>
<dbReference type="Proteomes" id="UP000009168">
    <property type="component" value="Unassembled WGS sequence"/>
</dbReference>
<dbReference type="HOGENOM" id="CLU_2101842_0_0_1"/>
<feature type="chain" id="PRO_5003712213" evidence="1">
    <location>
        <begin position="21"/>
        <end position="116"/>
    </location>
</feature>
<dbReference type="RefSeq" id="XP_001026443.1">
    <property type="nucleotide sequence ID" value="XM_001026443.1"/>
</dbReference>
<organism evidence="2 3">
    <name type="scientific">Tetrahymena thermophila (strain SB210)</name>
    <dbReference type="NCBI Taxonomy" id="312017"/>
    <lineage>
        <taxon>Eukaryota</taxon>
        <taxon>Sar</taxon>
        <taxon>Alveolata</taxon>
        <taxon>Ciliophora</taxon>
        <taxon>Intramacronucleata</taxon>
        <taxon>Oligohymenophorea</taxon>
        <taxon>Hymenostomatida</taxon>
        <taxon>Tetrahymenina</taxon>
        <taxon>Tetrahymenidae</taxon>
        <taxon>Tetrahymena</taxon>
    </lineage>
</organism>